<evidence type="ECO:0000313" key="6">
    <source>
        <dbReference type="Proteomes" id="UP001596096"/>
    </source>
</evidence>
<dbReference type="Proteomes" id="UP001596096">
    <property type="component" value="Unassembled WGS sequence"/>
</dbReference>
<proteinExistence type="predicted"/>
<evidence type="ECO:0000256" key="2">
    <source>
        <dbReference type="ARBA" id="ARBA00022525"/>
    </source>
</evidence>
<protein>
    <recommendedName>
        <fullName evidence="7">Tissue inhibitor of metalloproteinase</fullName>
    </recommendedName>
</protein>
<keyword evidence="3" id="KW-0812">Transmembrane</keyword>
<keyword evidence="3" id="KW-0472">Membrane</keyword>
<feature type="transmembrane region" description="Helical" evidence="3">
    <location>
        <begin position="148"/>
        <end position="169"/>
    </location>
</feature>
<keyword evidence="4" id="KW-0732">Signal</keyword>
<feature type="signal peptide" evidence="4">
    <location>
        <begin position="1"/>
        <end position="25"/>
    </location>
</feature>
<reference evidence="6" key="1">
    <citation type="journal article" date="2019" name="Int. J. Syst. Evol. Microbiol.">
        <title>The Global Catalogue of Microorganisms (GCM) 10K type strain sequencing project: providing services to taxonomists for standard genome sequencing and annotation.</title>
        <authorList>
            <consortium name="The Broad Institute Genomics Platform"/>
            <consortium name="The Broad Institute Genome Sequencing Center for Infectious Disease"/>
            <person name="Wu L."/>
            <person name="Ma J."/>
        </authorList>
    </citation>
    <scope>NUCLEOTIDE SEQUENCE [LARGE SCALE GENOMIC DNA]</scope>
    <source>
        <strain evidence="6">CGMCC 4.7106</strain>
    </source>
</reference>
<dbReference type="PANTHER" id="PTHR11844">
    <property type="entry name" value="METALLOPROTEASE INHIBITOR"/>
    <property type="match status" value="1"/>
</dbReference>
<evidence type="ECO:0000256" key="4">
    <source>
        <dbReference type="SAM" id="SignalP"/>
    </source>
</evidence>
<dbReference type="EMBL" id="JBHSNW010000027">
    <property type="protein sequence ID" value="MFC5820755.1"/>
    <property type="molecule type" value="Genomic_DNA"/>
</dbReference>
<organism evidence="5 6">
    <name type="scientific">Nonomuraea harbinensis</name>
    <dbReference type="NCBI Taxonomy" id="1286938"/>
    <lineage>
        <taxon>Bacteria</taxon>
        <taxon>Bacillati</taxon>
        <taxon>Actinomycetota</taxon>
        <taxon>Actinomycetes</taxon>
        <taxon>Streptosporangiales</taxon>
        <taxon>Streptosporangiaceae</taxon>
        <taxon>Nonomuraea</taxon>
    </lineage>
</organism>
<evidence type="ECO:0000256" key="1">
    <source>
        <dbReference type="ARBA" id="ARBA00004613"/>
    </source>
</evidence>
<evidence type="ECO:0000313" key="5">
    <source>
        <dbReference type="EMBL" id="MFC5820755.1"/>
    </source>
</evidence>
<dbReference type="RefSeq" id="WP_219545596.1">
    <property type="nucleotide sequence ID" value="NZ_JAHKRN010000017.1"/>
</dbReference>
<keyword evidence="3" id="KW-1133">Transmembrane helix</keyword>
<dbReference type="PANTHER" id="PTHR11844:SF25">
    <property type="entry name" value="NTR DOMAIN-CONTAINING PROTEIN"/>
    <property type="match status" value="1"/>
</dbReference>
<dbReference type="InterPro" id="IPR001820">
    <property type="entry name" value="TIMP"/>
</dbReference>
<name>A0ABW1C742_9ACTN</name>
<keyword evidence="6" id="KW-1185">Reference proteome</keyword>
<feature type="chain" id="PRO_5047029195" description="Tissue inhibitor of metalloproteinase" evidence="4">
    <location>
        <begin position="26"/>
        <end position="175"/>
    </location>
</feature>
<comment type="subcellular location">
    <subcellularLocation>
        <location evidence="1">Secreted</location>
    </subcellularLocation>
</comment>
<evidence type="ECO:0008006" key="7">
    <source>
        <dbReference type="Google" id="ProtNLM"/>
    </source>
</evidence>
<evidence type="ECO:0000256" key="3">
    <source>
        <dbReference type="SAM" id="Phobius"/>
    </source>
</evidence>
<keyword evidence="2" id="KW-0964">Secreted</keyword>
<gene>
    <name evidence="5" type="ORF">ACFPUY_37150</name>
</gene>
<sequence>MMIRFLAVLTLVAGFLVAGGGTAHACSCASREPAERMRDADVVLTATATAVRVDEPMLNGGRVTATLRADRVYKGQERDEFEVVTRAQGPACGYAFTEGTRYLVFAREGDEGLTTSLCSGNEVLAPGEGPTAMAAGAAPRATQPSEPVFPVALAVLTAAATVAVLTWTLTRKHAQ</sequence>
<comment type="caution">
    <text evidence="5">The sequence shown here is derived from an EMBL/GenBank/DDBJ whole genome shotgun (WGS) entry which is preliminary data.</text>
</comment>
<accession>A0ABW1C742</accession>